<name>C0JWS6_9CHLO</name>
<dbReference type="GO" id="GO:0008270">
    <property type="term" value="F:zinc ion binding"/>
    <property type="evidence" value="ECO:0007669"/>
    <property type="project" value="InterPro"/>
</dbReference>
<keyword evidence="2" id="KW-0150">Chloroplast</keyword>
<dbReference type="InterPro" id="IPR002711">
    <property type="entry name" value="HNH"/>
</dbReference>
<dbReference type="GO" id="GO:0003676">
    <property type="term" value="F:nucleic acid binding"/>
    <property type="evidence" value="ECO:0007669"/>
    <property type="project" value="InterPro"/>
</dbReference>
<dbReference type="PANTHER" id="PTHR34047">
    <property type="entry name" value="NUCLEAR INTRON MATURASE 1, MITOCHONDRIAL-RELATED"/>
    <property type="match status" value="1"/>
</dbReference>
<dbReference type="InterPro" id="IPR051083">
    <property type="entry name" value="GrpII_Intron_Splice-Mob/Def"/>
</dbReference>
<dbReference type="CDD" id="cd00085">
    <property type="entry name" value="HNHc"/>
    <property type="match status" value="1"/>
</dbReference>
<dbReference type="InterPro" id="IPR003615">
    <property type="entry name" value="HNH_nuc"/>
</dbReference>
<dbReference type="GeneID" id="7498321"/>
<dbReference type="Pfam" id="PF08388">
    <property type="entry name" value="GIIM"/>
    <property type="match status" value="1"/>
</dbReference>
<dbReference type="InterPro" id="IPR025960">
    <property type="entry name" value="RVT_N"/>
</dbReference>
<reference evidence="2" key="1">
    <citation type="journal article" date="2009" name="Mol. Biol. Evol.">
        <title>The chloroplast genomes of the green algae Pyramimonas, Monomastix, and Pycnococcus shed new light on the evolutionary history of prasinophytes and the origin of the secondary chloroplasts of euglenids.</title>
        <authorList>
            <person name="Turmel M."/>
            <person name="Gagnon M.C."/>
            <person name="O'Kelly C.J."/>
            <person name="Otis C."/>
            <person name="Lemieux C."/>
        </authorList>
    </citation>
    <scope>NUCLEOTIDE SEQUENCE</scope>
    <source>
        <strain evidence="2">CCMP 1203</strain>
    </source>
</reference>
<evidence type="ECO:0000259" key="1">
    <source>
        <dbReference type="PROSITE" id="PS50878"/>
    </source>
</evidence>
<accession>C0JWS6</accession>
<feature type="domain" description="Reverse transcriptase" evidence="1">
    <location>
        <begin position="78"/>
        <end position="335"/>
    </location>
</feature>
<keyword evidence="2" id="KW-0808">Transferase</keyword>
<dbReference type="InterPro" id="IPR000477">
    <property type="entry name" value="RT_dom"/>
</dbReference>
<dbReference type="GO" id="GO:0004519">
    <property type="term" value="F:endonuclease activity"/>
    <property type="evidence" value="ECO:0007669"/>
    <property type="project" value="InterPro"/>
</dbReference>
<dbReference type="AlphaFoldDB" id="C0JWS6"/>
<dbReference type="PANTHER" id="PTHR34047:SF10">
    <property type="entry name" value="GROUP II INTRON-ASSOCIATED OPEN READING FRAME"/>
    <property type="match status" value="1"/>
</dbReference>
<dbReference type="NCBIfam" id="TIGR04416">
    <property type="entry name" value="group_II_RT_mat"/>
    <property type="match status" value="1"/>
</dbReference>
<dbReference type="Pfam" id="PF13655">
    <property type="entry name" value="RVT_N"/>
    <property type="match status" value="1"/>
</dbReference>
<sequence>MSIYAWEDINWTLVESRIFRLQVRIFKASQKQQQNKVRYLQKKILRSIDAKVLAVRRVAQTNRGKRSAGVDRKRVLTSEQKLNLAQNLKLKGKAKPIRRTCSTKAGKVDKRPLGIPTLEDRAVQQLVKFALEPEWEAKFEPNSYGFRPGRACQDAIMALFQHLRGRSLYVLDADIKKCFDRIDHDKLLAKLNTFPLLENQIKVWLKAGVIEGYSNSYKNYNKVTPNLLGTPQGGVISPLLANIALTGLEDELKHYYANHLYKGSSRIGLSDKLTQVAVIRYVDDFVVLHKDENVIRQLRDHTAKWLYTTMGLELLPEKTKILDTKQGFTFLGFHIISIYSGENKYKCKIHISHESKNNLLSKTREIFRSNRSASAENLIHLLNPLIVGWCNYFSIAQNTQEFKQLEYSIFAQLRKWVFRRRSKGLRSKTSLKDKYFPKDTNVVFRGRKHHGEWIFATSSIDRNEKEKIIFLVKPSWILHRNWIKIQDTISPFNGDNLYWATRNAKYSNWSYRKVLLVKSQSSKCNWCQKPFKHDSIIDVDHIKPIALNGKDDFNNLQALHMHCHAEKTKLERAEIQLYKSKPK</sequence>
<keyword evidence="2" id="KW-0695">RNA-directed DNA polymerase</keyword>
<dbReference type="CDD" id="cd01651">
    <property type="entry name" value="RT_G2_intron"/>
    <property type="match status" value="1"/>
</dbReference>
<dbReference type="Pfam" id="PF00078">
    <property type="entry name" value="RVT_1"/>
    <property type="match status" value="1"/>
</dbReference>
<dbReference type="InterPro" id="IPR013597">
    <property type="entry name" value="Mat_intron_G2"/>
</dbReference>
<organism evidence="2">
    <name type="scientific">Pycnococcus provasolii</name>
    <dbReference type="NCBI Taxonomy" id="41880"/>
    <lineage>
        <taxon>Eukaryota</taxon>
        <taxon>Viridiplantae</taxon>
        <taxon>Chlorophyta</taxon>
        <taxon>Pseudoscourfieldiophyceae</taxon>
        <taxon>Pseudoscourfieldiales</taxon>
        <taxon>Pycnococcaceae</taxon>
        <taxon>Pycnococcus</taxon>
    </lineage>
</organism>
<dbReference type="EMBL" id="FJ493498">
    <property type="protein sequence ID" value="ACK36851.1"/>
    <property type="molecule type" value="Genomic_DNA"/>
</dbReference>
<dbReference type="GO" id="GO:0003964">
    <property type="term" value="F:RNA-directed DNA polymerase activity"/>
    <property type="evidence" value="ECO:0007669"/>
    <property type="project" value="UniProtKB-KW"/>
</dbReference>
<gene>
    <name evidence="2" type="primary">orf583</name>
</gene>
<dbReference type="Pfam" id="PF01844">
    <property type="entry name" value="HNH"/>
    <property type="match status" value="1"/>
</dbReference>
<geneLocation type="chloroplast" evidence="2"/>
<evidence type="ECO:0000313" key="2">
    <source>
        <dbReference type="EMBL" id="ACK36851.1"/>
    </source>
</evidence>
<keyword evidence="2" id="KW-0934">Plastid</keyword>
<dbReference type="InterPro" id="IPR030931">
    <property type="entry name" value="Group_II_RT_mat"/>
</dbReference>
<keyword evidence="2" id="KW-0548">Nucleotidyltransferase</keyword>
<dbReference type="SUPFAM" id="SSF56672">
    <property type="entry name" value="DNA/RNA polymerases"/>
    <property type="match status" value="1"/>
</dbReference>
<dbReference type="SMART" id="SM00507">
    <property type="entry name" value="HNHc"/>
    <property type="match status" value="1"/>
</dbReference>
<dbReference type="Gene3D" id="1.10.30.50">
    <property type="match status" value="1"/>
</dbReference>
<dbReference type="InterPro" id="IPR043502">
    <property type="entry name" value="DNA/RNA_pol_sf"/>
</dbReference>
<dbReference type="RefSeq" id="YP_002600812.1">
    <property type="nucleotide sequence ID" value="NC_012097.1"/>
</dbReference>
<proteinExistence type="predicted"/>
<protein>
    <submittedName>
        <fullName evidence="2">Putative reverse transcriptase and intron maturase</fullName>
    </submittedName>
</protein>
<dbReference type="PROSITE" id="PS50878">
    <property type="entry name" value="RT_POL"/>
    <property type="match status" value="1"/>
</dbReference>